<comment type="similarity">
    <text evidence="1">Belongs to the sulfatase family.</text>
</comment>
<sequence length="543" mass="60168" precursor="true">MLRSLFPLLVLCCVVGRVTAANPDAPNILYILADDLGYSDLGCYGGEINTPVLDALAAGGVRLSQFYNTGRCCPSRASLLTGQYPHRVGLGHMTTNDLGRPGYRGVVSANAQIIPQVLASAGYRSFMSGKWHLGTDDPTRHGFEAFYGTLVSAKRFFDPDHLIHRPVGKSTKRDASDEFYATDAVTDHALQCLSLARTTPQTPWFVYLAYNAPHFPLHAPRDEIAKYADRYQDGWDELRAERLTRMKELGIVPDETQLSARSHWRNYGEIKIGVNPAWESLSRDRQQDLARRMAIYAAMIDRMDQQIGRVIDDLKDAGELENTLIVFTSDNGACFEWDPFGFDIVSSNQNILHTGAMLDEMGGPGTFHSIGSGWANAANTPWRLYKHFNHEGGIASPGIVHWPAGLTPAAGSIVDRPMHLIDLLPTAVAVSGATYDGSMPLPGIDLIDQINHSPAHASNTERTLFFEHQGNRAVRRGKWKLVALDDQPWELYDFTVDRTEMNDLAGEHPKLVKELGAAWDLWGAENQVTPLPDDLRVNYLKAD</sequence>
<keyword evidence="8" id="KW-1185">Reference proteome</keyword>
<keyword evidence="5" id="KW-0732">Signal</keyword>
<reference evidence="7 8" key="1">
    <citation type="submission" date="2019-03" db="EMBL/GenBank/DDBJ databases">
        <title>Deep-cultivation of Planctomycetes and their phenomic and genomic characterization uncovers novel biology.</title>
        <authorList>
            <person name="Wiegand S."/>
            <person name="Jogler M."/>
            <person name="Boedeker C."/>
            <person name="Pinto D."/>
            <person name="Vollmers J."/>
            <person name="Rivas-Marin E."/>
            <person name="Kohn T."/>
            <person name="Peeters S.H."/>
            <person name="Heuer A."/>
            <person name="Rast P."/>
            <person name="Oberbeckmann S."/>
            <person name="Bunk B."/>
            <person name="Jeske O."/>
            <person name="Meyerdierks A."/>
            <person name="Storesund J.E."/>
            <person name="Kallscheuer N."/>
            <person name="Luecker S."/>
            <person name="Lage O.M."/>
            <person name="Pohl T."/>
            <person name="Merkel B.J."/>
            <person name="Hornburger P."/>
            <person name="Mueller R.-W."/>
            <person name="Bruemmer F."/>
            <person name="Labrenz M."/>
            <person name="Spormann A.M."/>
            <person name="Op den Camp H."/>
            <person name="Overmann J."/>
            <person name="Amann R."/>
            <person name="Jetten M.S.M."/>
            <person name="Mascher T."/>
            <person name="Medema M.H."/>
            <person name="Devos D.P."/>
            <person name="Kaster A.-K."/>
            <person name="Ovreas L."/>
            <person name="Rohde M."/>
            <person name="Galperin M.Y."/>
            <person name="Jogler C."/>
        </authorList>
    </citation>
    <scope>NUCLEOTIDE SEQUENCE [LARGE SCALE GENOMIC DNA]</scope>
    <source>
        <strain evidence="7 8">Enr13</strain>
    </source>
</reference>
<proteinExistence type="inferred from homology"/>
<evidence type="ECO:0000256" key="1">
    <source>
        <dbReference type="ARBA" id="ARBA00008779"/>
    </source>
</evidence>
<dbReference type="Pfam" id="PF00884">
    <property type="entry name" value="Sulfatase"/>
    <property type="match status" value="1"/>
</dbReference>
<dbReference type="Gene3D" id="3.40.720.10">
    <property type="entry name" value="Alkaline Phosphatase, subunit A"/>
    <property type="match status" value="1"/>
</dbReference>
<protein>
    <submittedName>
        <fullName evidence="7">Arylsulfatase</fullName>
        <ecNumber evidence="7">3.1.6.1</ecNumber>
    </submittedName>
</protein>
<dbReference type="SUPFAM" id="SSF53649">
    <property type="entry name" value="Alkaline phosphatase-like"/>
    <property type="match status" value="1"/>
</dbReference>
<dbReference type="PROSITE" id="PS00149">
    <property type="entry name" value="SULFATASE_2"/>
    <property type="match status" value="1"/>
</dbReference>
<name>A0A518HYQ9_9BACT</name>
<evidence type="ECO:0000313" key="7">
    <source>
        <dbReference type="EMBL" id="QDV45979.1"/>
    </source>
</evidence>
<keyword evidence="2" id="KW-0479">Metal-binding</keyword>
<keyword evidence="4" id="KW-0106">Calcium</keyword>
<evidence type="ECO:0000256" key="5">
    <source>
        <dbReference type="SAM" id="SignalP"/>
    </source>
</evidence>
<dbReference type="KEGG" id="snep:Enr13x_58830"/>
<evidence type="ECO:0000256" key="2">
    <source>
        <dbReference type="ARBA" id="ARBA00022723"/>
    </source>
</evidence>
<dbReference type="Proteomes" id="UP000319004">
    <property type="component" value="Chromosome"/>
</dbReference>
<dbReference type="OrthoDB" id="9783154at2"/>
<dbReference type="AlphaFoldDB" id="A0A518HYQ9"/>
<feature type="signal peptide" evidence="5">
    <location>
        <begin position="1"/>
        <end position="20"/>
    </location>
</feature>
<evidence type="ECO:0000256" key="4">
    <source>
        <dbReference type="ARBA" id="ARBA00022837"/>
    </source>
</evidence>
<evidence type="ECO:0000313" key="8">
    <source>
        <dbReference type="Proteomes" id="UP000319004"/>
    </source>
</evidence>
<dbReference type="InterPro" id="IPR000917">
    <property type="entry name" value="Sulfatase_N"/>
</dbReference>
<evidence type="ECO:0000256" key="3">
    <source>
        <dbReference type="ARBA" id="ARBA00022801"/>
    </source>
</evidence>
<feature type="chain" id="PRO_5021706513" evidence="5">
    <location>
        <begin position="21"/>
        <end position="543"/>
    </location>
</feature>
<dbReference type="EMBL" id="CP037423">
    <property type="protein sequence ID" value="QDV45979.1"/>
    <property type="molecule type" value="Genomic_DNA"/>
</dbReference>
<dbReference type="InterPro" id="IPR024607">
    <property type="entry name" value="Sulfatase_CS"/>
</dbReference>
<dbReference type="RefSeq" id="WP_145390180.1">
    <property type="nucleotide sequence ID" value="NZ_CP037423.1"/>
</dbReference>
<dbReference type="PANTHER" id="PTHR42693:SF53">
    <property type="entry name" value="ENDO-4-O-SULFATASE"/>
    <property type="match status" value="1"/>
</dbReference>
<keyword evidence="3 7" id="KW-0378">Hydrolase</keyword>
<dbReference type="GO" id="GO:0046872">
    <property type="term" value="F:metal ion binding"/>
    <property type="evidence" value="ECO:0007669"/>
    <property type="project" value="UniProtKB-KW"/>
</dbReference>
<accession>A0A518HYQ9</accession>
<dbReference type="PANTHER" id="PTHR42693">
    <property type="entry name" value="ARYLSULFATASE FAMILY MEMBER"/>
    <property type="match status" value="1"/>
</dbReference>
<dbReference type="CDD" id="cd16025">
    <property type="entry name" value="PAS_like"/>
    <property type="match status" value="1"/>
</dbReference>
<organism evidence="7 8">
    <name type="scientific">Stieleria neptunia</name>
    <dbReference type="NCBI Taxonomy" id="2527979"/>
    <lineage>
        <taxon>Bacteria</taxon>
        <taxon>Pseudomonadati</taxon>
        <taxon>Planctomycetota</taxon>
        <taxon>Planctomycetia</taxon>
        <taxon>Pirellulales</taxon>
        <taxon>Pirellulaceae</taxon>
        <taxon>Stieleria</taxon>
    </lineage>
</organism>
<dbReference type="EC" id="3.1.6.1" evidence="7"/>
<evidence type="ECO:0000259" key="6">
    <source>
        <dbReference type="Pfam" id="PF00884"/>
    </source>
</evidence>
<feature type="domain" description="Sulfatase N-terminal" evidence="6">
    <location>
        <begin position="26"/>
        <end position="432"/>
    </location>
</feature>
<gene>
    <name evidence="7" type="primary">atsA_68</name>
    <name evidence="7" type="ORF">Enr13x_58830</name>
</gene>
<dbReference type="InterPro" id="IPR017850">
    <property type="entry name" value="Alkaline_phosphatase_core_sf"/>
</dbReference>
<dbReference type="InterPro" id="IPR050738">
    <property type="entry name" value="Sulfatase"/>
</dbReference>
<dbReference type="Gene3D" id="3.30.1120.10">
    <property type="match status" value="1"/>
</dbReference>
<dbReference type="GO" id="GO:0004065">
    <property type="term" value="F:arylsulfatase activity"/>
    <property type="evidence" value="ECO:0007669"/>
    <property type="project" value="UniProtKB-EC"/>
</dbReference>